<organism evidence="1 2">
    <name type="scientific">Streblomastix strix</name>
    <dbReference type="NCBI Taxonomy" id="222440"/>
    <lineage>
        <taxon>Eukaryota</taxon>
        <taxon>Metamonada</taxon>
        <taxon>Preaxostyla</taxon>
        <taxon>Oxymonadida</taxon>
        <taxon>Streblomastigidae</taxon>
        <taxon>Streblomastix</taxon>
    </lineage>
</organism>
<dbReference type="AlphaFoldDB" id="A0A5J4Q3E0"/>
<dbReference type="EMBL" id="SNRW01047435">
    <property type="protein sequence ID" value="KAA6315404.1"/>
    <property type="molecule type" value="Genomic_DNA"/>
</dbReference>
<accession>A0A5J4Q3E0</accession>
<protein>
    <submittedName>
        <fullName evidence="1">Uncharacterized protein</fullName>
    </submittedName>
</protein>
<evidence type="ECO:0000313" key="1">
    <source>
        <dbReference type="EMBL" id="KAA6315404.1"/>
    </source>
</evidence>
<gene>
    <name evidence="1" type="ORF">EZS28_055428</name>
</gene>
<name>A0A5J4Q3E0_9EUKA</name>
<proteinExistence type="predicted"/>
<dbReference type="Proteomes" id="UP000324800">
    <property type="component" value="Unassembled WGS sequence"/>
</dbReference>
<comment type="caution">
    <text evidence="1">The sequence shown here is derived from an EMBL/GenBank/DDBJ whole genome shotgun (WGS) entry which is preliminary data.</text>
</comment>
<sequence length="74" mass="8631">MYTHKDGKLVENRGVLPESKVRIMDKGVQKKDILHYKELNDWSNATHLAALYDILGKWNRAQTATDKECKIQFQ</sequence>
<evidence type="ECO:0000313" key="2">
    <source>
        <dbReference type="Proteomes" id="UP000324800"/>
    </source>
</evidence>
<reference evidence="1 2" key="1">
    <citation type="submission" date="2019-03" db="EMBL/GenBank/DDBJ databases">
        <title>Single cell metagenomics reveals metabolic interactions within the superorganism composed of flagellate Streblomastix strix and complex community of Bacteroidetes bacteria on its surface.</title>
        <authorList>
            <person name="Treitli S.C."/>
            <person name="Kolisko M."/>
            <person name="Husnik F."/>
            <person name="Keeling P."/>
            <person name="Hampl V."/>
        </authorList>
    </citation>
    <scope>NUCLEOTIDE SEQUENCE [LARGE SCALE GENOMIC DNA]</scope>
    <source>
        <strain evidence="1">ST1C</strain>
    </source>
</reference>